<dbReference type="AlphaFoldDB" id="A0A136IX34"/>
<reference evidence="2" key="1">
    <citation type="submission" date="2016-02" db="EMBL/GenBank/DDBJ databases">
        <title>Draft genome sequence of Microdochium bolleyi, a fungal endophyte of beachgrass.</title>
        <authorList>
            <consortium name="DOE Joint Genome Institute"/>
            <person name="David A.S."/>
            <person name="May G."/>
            <person name="Haridas S."/>
            <person name="Lim J."/>
            <person name="Wang M."/>
            <person name="Labutti K."/>
            <person name="Lipzen A."/>
            <person name="Barry K."/>
            <person name="Grigoriev I.V."/>
        </authorList>
    </citation>
    <scope>NUCLEOTIDE SEQUENCE [LARGE SCALE GENOMIC DNA]</scope>
    <source>
        <strain evidence="2">J235TASD1</strain>
    </source>
</reference>
<proteinExistence type="predicted"/>
<dbReference type="EMBL" id="KQ964255">
    <property type="protein sequence ID" value="KXJ89493.1"/>
    <property type="molecule type" value="Genomic_DNA"/>
</dbReference>
<dbReference type="InParanoid" id="A0A136IX34"/>
<dbReference type="Proteomes" id="UP000070501">
    <property type="component" value="Unassembled WGS sequence"/>
</dbReference>
<accession>A0A136IX34</accession>
<gene>
    <name evidence="1" type="ORF">Micbo1qcDRAFT_206428</name>
</gene>
<evidence type="ECO:0000313" key="1">
    <source>
        <dbReference type="EMBL" id="KXJ89493.1"/>
    </source>
</evidence>
<keyword evidence="2" id="KW-1185">Reference proteome</keyword>
<name>A0A136IX34_9PEZI</name>
<protein>
    <submittedName>
        <fullName evidence="1">Uncharacterized protein</fullName>
    </submittedName>
</protein>
<organism evidence="1 2">
    <name type="scientific">Microdochium bolleyi</name>
    <dbReference type="NCBI Taxonomy" id="196109"/>
    <lineage>
        <taxon>Eukaryota</taxon>
        <taxon>Fungi</taxon>
        <taxon>Dikarya</taxon>
        <taxon>Ascomycota</taxon>
        <taxon>Pezizomycotina</taxon>
        <taxon>Sordariomycetes</taxon>
        <taxon>Xylariomycetidae</taxon>
        <taxon>Xylariales</taxon>
        <taxon>Microdochiaceae</taxon>
        <taxon>Microdochium</taxon>
    </lineage>
</organism>
<evidence type="ECO:0000313" key="2">
    <source>
        <dbReference type="Proteomes" id="UP000070501"/>
    </source>
</evidence>
<dbReference type="OrthoDB" id="5429780at2759"/>
<sequence length="331" mass="37466">MPLISALDSDEPQAAVPSVLISHDTLLYLGLSERRAQSLWEEWTSWPSLGPWREVDADDGNLRVYFIDFVLGHFNNIPSTHGEDDASWRLCLALSGISWTLLDAIMDSDFKDLRLTANSVFWIKDTIQMRYAGLEHILSGGFRPKPAVDQGRTAGLFNAQGQVADVSRLLTRPPPDFGGVRSLFYFTDDLHVAEHHAAYAKRRANGGPICIVAVTIPRTQITQLFKEDDEEKQPRAYSLCYPSPQWEQVVWRSKRSQPISKPLRKYRDAVLLVGTAATGATDAYQAMDHWEEVDERCVLRPQGSEATQYVFSAEEEGHEFLLKQRFDVFHV</sequence>
<dbReference type="STRING" id="196109.A0A136IX34"/>